<keyword evidence="2" id="KW-1185">Reference proteome</keyword>
<dbReference type="Proteomes" id="UP001189619">
    <property type="component" value="Chromosome"/>
</dbReference>
<protein>
    <submittedName>
        <fullName evidence="1">Uncharacterized protein</fullName>
    </submittedName>
</protein>
<proteinExistence type="predicted"/>
<dbReference type="AlphaFoldDB" id="A0AA48M6N8"/>
<reference evidence="1" key="1">
    <citation type="submission" date="2023-07" db="EMBL/GenBank/DDBJ databases">
        <authorList>
            <person name="Ivanov I."/>
            <person name="Teneva D."/>
            <person name="Stoikov I."/>
        </authorList>
    </citation>
    <scope>NUCLEOTIDE SEQUENCE</scope>
    <source>
        <strain evidence="1">4475</strain>
    </source>
</reference>
<accession>A0AA48M6N8</accession>
<organism evidence="1 2">
    <name type="scientific">Brevibacillus aydinogluensis</name>
    <dbReference type="NCBI Taxonomy" id="927786"/>
    <lineage>
        <taxon>Bacteria</taxon>
        <taxon>Bacillati</taxon>
        <taxon>Bacillota</taxon>
        <taxon>Bacilli</taxon>
        <taxon>Bacillales</taxon>
        <taxon>Paenibacillaceae</taxon>
        <taxon>Brevibacillus</taxon>
    </lineage>
</organism>
<dbReference type="KEGG" id="bayd:BSPP4475_07985"/>
<gene>
    <name evidence="1" type="ORF">BSPP4475_07985</name>
</gene>
<name>A0AA48M6N8_9BACL</name>
<sequence length="59" mass="6659">MLSISDRLPLNARCAYNRIVKVGSHHCRPGRFKQIEASHVAEAIRYRALDGITVVKVQL</sequence>
<evidence type="ECO:0000313" key="1">
    <source>
        <dbReference type="EMBL" id="CAJ1002250.1"/>
    </source>
</evidence>
<dbReference type="EMBL" id="OY569118">
    <property type="protein sequence ID" value="CAJ1002250.1"/>
    <property type="molecule type" value="Genomic_DNA"/>
</dbReference>
<evidence type="ECO:0000313" key="2">
    <source>
        <dbReference type="Proteomes" id="UP001189619"/>
    </source>
</evidence>